<evidence type="ECO:0000256" key="3">
    <source>
        <dbReference type="ARBA" id="ARBA00022448"/>
    </source>
</evidence>
<keyword evidence="5 8" id="KW-0812">Transmembrane</keyword>
<feature type="transmembrane region" description="Helical" evidence="8">
    <location>
        <begin position="168"/>
        <end position="186"/>
    </location>
</feature>
<reference evidence="9 10" key="1">
    <citation type="submission" date="2019-01" db="EMBL/GenBank/DDBJ databases">
        <authorList>
            <person name="Chen W.-M."/>
        </authorList>
    </citation>
    <scope>NUCLEOTIDE SEQUENCE [LARGE SCALE GENOMIC DNA]</scope>
    <source>
        <strain evidence="9 10">HPM-16</strain>
    </source>
</reference>
<sequence length="249" mass="26642">MDYTTLLIFSGIIAAATYVQTVTGFALGMIVMGAVTMLNLVPIAFTSVVISLVTLVNGLTAIKGERQALDRRRVGAVMIGIVPGLALGLYLLTFLSSTHQTLLHFALGLAIFVGGMLIMLRPEPLEQPSSQPVFMGAGLASGFLAGLFSLAGPPLVYLFYRQPFELKTIRICLLGIFLACSSVRTIMVGFQGQLTADVLIFSACCIPMVMLFTWGGKRFPPPLSSTNMRRLAFALLIGIGASLMLRAAF</sequence>
<name>A0A437QEM7_9GAMM</name>
<keyword evidence="3" id="KW-0813">Transport</keyword>
<dbReference type="AlphaFoldDB" id="A0A437QEM7"/>
<evidence type="ECO:0000256" key="8">
    <source>
        <dbReference type="RuleBase" id="RU363041"/>
    </source>
</evidence>
<dbReference type="GO" id="GO:0005886">
    <property type="term" value="C:plasma membrane"/>
    <property type="evidence" value="ECO:0007669"/>
    <property type="project" value="UniProtKB-SubCell"/>
</dbReference>
<feature type="transmembrane region" description="Helical" evidence="8">
    <location>
        <begin position="74"/>
        <end position="95"/>
    </location>
</feature>
<dbReference type="Pfam" id="PF01925">
    <property type="entry name" value="TauE"/>
    <property type="match status" value="1"/>
</dbReference>
<comment type="subcellular location">
    <subcellularLocation>
        <location evidence="1 8">Cell membrane</location>
        <topology evidence="1 8">Multi-pass membrane protein</topology>
    </subcellularLocation>
</comment>
<comment type="caution">
    <text evidence="9">The sequence shown here is derived from an EMBL/GenBank/DDBJ whole genome shotgun (WGS) entry which is preliminary data.</text>
</comment>
<dbReference type="PANTHER" id="PTHR30269">
    <property type="entry name" value="TRANSMEMBRANE PROTEIN YFCA"/>
    <property type="match status" value="1"/>
</dbReference>
<feature type="transmembrane region" description="Helical" evidence="8">
    <location>
        <begin position="132"/>
        <end position="156"/>
    </location>
</feature>
<evidence type="ECO:0000256" key="6">
    <source>
        <dbReference type="ARBA" id="ARBA00022989"/>
    </source>
</evidence>
<evidence type="ECO:0000256" key="7">
    <source>
        <dbReference type="ARBA" id="ARBA00023136"/>
    </source>
</evidence>
<dbReference type="Proteomes" id="UP000282818">
    <property type="component" value="Unassembled WGS sequence"/>
</dbReference>
<evidence type="ECO:0000256" key="5">
    <source>
        <dbReference type="ARBA" id="ARBA00022692"/>
    </source>
</evidence>
<keyword evidence="7 8" id="KW-0472">Membrane</keyword>
<evidence type="ECO:0000256" key="4">
    <source>
        <dbReference type="ARBA" id="ARBA00022475"/>
    </source>
</evidence>
<keyword evidence="4 8" id="KW-1003">Cell membrane</keyword>
<keyword evidence="10" id="KW-1185">Reference proteome</keyword>
<dbReference type="InterPro" id="IPR002781">
    <property type="entry name" value="TM_pro_TauE-like"/>
</dbReference>
<accession>A0A437QEM7</accession>
<dbReference type="PANTHER" id="PTHR30269:SF37">
    <property type="entry name" value="MEMBRANE TRANSPORTER PROTEIN"/>
    <property type="match status" value="1"/>
</dbReference>
<organism evidence="9 10">
    <name type="scientific">Neptunomonas marina</name>
    <dbReference type="NCBI Taxonomy" id="1815562"/>
    <lineage>
        <taxon>Bacteria</taxon>
        <taxon>Pseudomonadati</taxon>
        <taxon>Pseudomonadota</taxon>
        <taxon>Gammaproteobacteria</taxon>
        <taxon>Oceanospirillales</taxon>
        <taxon>Oceanospirillaceae</taxon>
        <taxon>Neptunomonas</taxon>
    </lineage>
</organism>
<evidence type="ECO:0000256" key="1">
    <source>
        <dbReference type="ARBA" id="ARBA00004651"/>
    </source>
</evidence>
<feature type="transmembrane region" description="Helical" evidence="8">
    <location>
        <begin position="228"/>
        <end position="248"/>
    </location>
</feature>
<evidence type="ECO:0000313" key="9">
    <source>
        <dbReference type="EMBL" id="RVU32980.1"/>
    </source>
</evidence>
<protein>
    <recommendedName>
        <fullName evidence="8">Probable membrane transporter protein</fullName>
    </recommendedName>
</protein>
<keyword evidence="6 8" id="KW-1133">Transmembrane helix</keyword>
<evidence type="ECO:0000256" key="2">
    <source>
        <dbReference type="ARBA" id="ARBA00009142"/>
    </source>
</evidence>
<feature type="transmembrane region" description="Helical" evidence="8">
    <location>
        <begin position="198"/>
        <end position="216"/>
    </location>
</feature>
<dbReference type="InterPro" id="IPR052017">
    <property type="entry name" value="TSUP"/>
</dbReference>
<feature type="transmembrane region" description="Helical" evidence="8">
    <location>
        <begin position="7"/>
        <end position="34"/>
    </location>
</feature>
<evidence type="ECO:0000313" key="10">
    <source>
        <dbReference type="Proteomes" id="UP000282818"/>
    </source>
</evidence>
<dbReference type="EMBL" id="SACQ01000001">
    <property type="protein sequence ID" value="RVU32980.1"/>
    <property type="molecule type" value="Genomic_DNA"/>
</dbReference>
<comment type="similarity">
    <text evidence="2 8">Belongs to the 4-toluene sulfonate uptake permease (TSUP) (TC 2.A.102) family.</text>
</comment>
<feature type="transmembrane region" description="Helical" evidence="8">
    <location>
        <begin position="101"/>
        <end position="120"/>
    </location>
</feature>
<gene>
    <name evidence="9" type="ORF">EOE65_03655</name>
</gene>
<proteinExistence type="inferred from homology"/>
<feature type="transmembrane region" description="Helical" evidence="8">
    <location>
        <begin position="40"/>
        <end position="62"/>
    </location>
</feature>